<feature type="transmembrane region" description="Helical" evidence="5">
    <location>
        <begin position="63"/>
        <end position="82"/>
    </location>
</feature>
<dbReference type="InterPro" id="IPR003810">
    <property type="entry name" value="Mntp/YtaF"/>
</dbReference>
<dbReference type="RefSeq" id="WP_172455006.1">
    <property type="nucleotide sequence ID" value="NZ_JANJZD010000006.1"/>
</dbReference>
<reference evidence="6 7" key="1">
    <citation type="submission" date="2018-01" db="EMBL/GenBank/DDBJ databases">
        <authorList>
            <person name="Gaut B.S."/>
            <person name="Morton B.R."/>
            <person name="Clegg M.T."/>
            <person name="Duvall M.R."/>
        </authorList>
    </citation>
    <scope>NUCLEOTIDE SEQUENCE [LARGE SCALE GENOMIC DNA]</scope>
    <source>
        <strain evidence="6">GP69</strain>
    </source>
</reference>
<evidence type="ECO:0000256" key="2">
    <source>
        <dbReference type="ARBA" id="ARBA00022692"/>
    </source>
</evidence>
<dbReference type="Proteomes" id="UP000236311">
    <property type="component" value="Unassembled WGS sequence"/>
</dbReference>
<feature type="transmembrane region" description="Helical" evidence="5">
    <location>
        <begin position="178"/>
        <end position="200"/>
    </location>
</feature>
<protein>
    <submittedName>
        <fullName evidence="6">Manganese efflux pump MntP</fullName>
    </submittedName>
</protein>
<dbReference type="Pfam" id="PF02659">
    <property type="entry name" value="Mntp"/>
    <property type="match status" value="1"/>
</dbReference>
<evidence type="ECO:0000256" key="3">
    <source>
        <dbReference type="ARBA" id="ARBA00022989"/>
    </source>
</evidence>
<keyword evidence="2 5" id="KW-0812">Transmembrane</keyword>
<feature type="transmembrane region" description="Helical" evidence="5">
    <location>
        <begin position="6"/>
        <end position="25"/>
    </location>
</feature>
<dbReference type="EMBL" id="OFSM01000006">
    <property type="protein sequence ID" value="SOY28765.1"/>
    <property type="molecule type" value="Genomic_DNA"/>
</dbReference>
<evidence type="ECO:0000313" key="7">
    <source>
        <dbReference type="Proteomes" id="UP000236311"/>
    </source>
</evidence>
<gene>
    <name evidence="6" type="primary">mntP</name>
    <name evidence="6" type="ORF">AMURIS_01476</name>
</gene>
<dbReference type="PANTHER" id="PTHR35529:SF2">
    <property type="entry name" value="SPORULATION PROTEIN YTAF-RELATED"/>
    <property type="match status" value="1"/>
</dbReference>
<evidence type="ECO:0000256" key="5">
    <source>
        <dbReference type="SAM" id="Phobius"/>
    </source>
</evidence>
<organism evidence="6 7">
    <name type="scientific">Acetatifactor muris</name>
    <dbReference type="NCBI Taxonomy" id="879566"/>
    <lineage>
        <taxon>Bacteria</taxon>
        <taxon>Bacillati</taxon>
        <taxon>Bacillota</taxon>
        <taxon>Clostridia</taxon>
        <taxon>Lachnospirales</taxon>
        <taxon>Lachnospiraceae</taxon>
        <taxon>Acetatifactor</taxon>
    </lineage>
</organism>
<evidence type="ECO:0000256" key="4">
    <source>
        <dbReference type="ARBA" id="ARBA00023136"/>
    </source>
</evidence>
<dbReference type="PANTHER" id="PTHR35529">
    <property type="entry name" value="MANGANESE EFFLUX PUMP MNTP-RELATED"/>
    <property type="match status" value="1"/>
</dbReference>
<feature type="transmembrane region" description="Helical" evidence="5">
    <location>
        <begin position="37"/>
        <end position="57"/>
    </location>
</feature>
<keyword evidence="3 5" id="KW-1133">Transmembrane helix</keyword>
<evidence type="ECO:0000256" key="1">
    <source>
        <dbReference type="ARBA" id="ARBA00022475"/>
    </source>
</evidence>
<keyword evidence="1" id="KW-1003">Cell membrane</keyword>
<sequence>MYTASLLFGISASLDALLVGISYGIRGIRIRFWQNMIISVITLLGTCLSVGLGHRLAAFLPQGVSSCAGSLILILLGLYVIIKWMIPLLKGRSQKPPTPQPQTALHASENNAGTYTPNLKLPEVFTLSLTLTLNNLSAGLSASLAGLALFPTAVATIVCSVLFLYSGNRLGDNPMLRLAGNAADPLSGILLIGLGLVQFFL</sequence>
<dbReference type="AlphaFoldDB" id="A0A2K4ZE69"/>
<name>A0A2K4ZE69_9FIRM</name>
<evidence type="ECO:0000313" key="6">
    <source>
        <dbReference type="EMBL" id="SOY28765.1"/>
    </source>
</evidence>
<feature type="transmembrane region" description="Helical" evidence="5">
    <location>
        <begin position="144"/>
        <end position="166"/>
    </location>
</feature>
<keyword evidence="7" id="KW-1185">Reference proteome</keyword>
<proteinExistence type="predicted"/>
<keyword evidence="4 5" id="KW-0472">Membrane</keyword>
<accession>A0A2K4ZE69</accession>